<evidence type="ECO:0000259" key="16">
    <source>
        <dbReference type="PROSITE" id="PS50160"/>
    </source>
</evidence>
<keyword evidence="7 14" id="KW-0227">DNA damage</keyword>
<evidence type="ECO:0000256" key="9">
    <source>
        <dbReference type="ARBA" id="ARBA00023172"/>
    </source>
</evidence>
<dbReference type="NCBIfam" id="TIGR00574">
    <property type="entry name" value="dnl1"/>
    <property type="match status" value="1"/>
</dbReference>
<keyword evidence="11" id="KW-0539">Nucleus</keyword>
<name>A0A8T1M631_CLOSI</name>
<dbReference type="Gene3D" id="2.40.50.140">
    <property type="entry name" value="Nucleic acid-binding proteins"/>
    <property type="match status" value="1"/>
</dbReference>
<comment type="catalytic activity">
    <reaction evidence="13 14">
        <text>ATP + (deoxyribonucleotide)n-3'-hydroxyl + 5'-phospho-(deoxyribonucleotide)m = (deoxyribonucleotide)n+m + AMP + diphosphate.</text>
        <dbReference type="EC" id="6.5.1.1"/>
    </reaction>
</comment>
<dbReference type="GO" id="GO:0051301">
    <property type="term" value="P:cell division"/>
    <property type="evidence" value="ECO:0007669"/>
    <property type="project" value="UniProtKB-KW"/>
</dbReference>
<evidence type="ECO:0000256" key="8">
    <source>
        <dbReference type="ARBA" id="ARBA00022840"/>
    </source>
</evidence>
<keyword evidence="5" id="KW-0235">DNA replication</keyword>
<keyword evidence="18" id="KW-1185">Reference proteome</keyword>
<dbReference type="Pfam" id="PF04675">
    <property type="entry name" value="DNA_ligase_A_N"/>
    <property type="match status" value="1"/>
</dbReference>
<evidence type="ECO:0000256" key="1">
    <source>
        <dbReference type="ARBA" id="ARBA00004123"/>
    </source>
</evidence>
<dbReference type="EC" id="6.5.1.1" evidence="14"/>
<dbReference type="GO" id="GO:0005634">
    <property type="term" value="C:nucleus"/>
    <property type="evidence" value="ECO:0007669"/>
    <property type="project" value="UniProtKB-SubCell"/>
</dbReference>
<dbReference type="GO" id="GO:0003910">
    <property type="term" value="F:DNA ligase (ATP) activity"/>
    <property type="evidence" value="ECO:0007669"/>
    <property type="project" value="UniProtKB-EC"/>
</dbReference>
<dbReference type="GO" id="GO:1903461">
    <property type="term" value="P:Okazaki fragment processing involved in mitotic DNA replication"/>
    <property type="evidence" value="ECO:0007669"/>
    <property type="project" value="TreeGrafter"/>
</dbReference>
<dbReference type="InterPro" id="IPR012309">
    <property type="entry name" value="DNA_ligase_ATP-dep_C"/>
</dbReference>
<dbReference type="PANTHER" id="PTHR45674">
    <property type="entry name" value="DNA LIGASE 1/3 FAMILY MEMBER"/>
    <property type="match status" value="1"/>
</dbReference>
<dbReference type="AlphaFoldDB" id="A0A8T1M631"/>
<evidence type="ECO:0000256" key="15">
    <source>
        <dbReference type="RuleBase" id="RU004196"/>
    </source>
</evidence>
<dbReference type="GO" id="GO:0005524">
    <property type="term" value="F:ATP binding"/>
    <property type="evidence" value="ECO:0007669"/>
    <property type="project" value="UniProtKB-KW"/>
</dbReference>
<keyword evidence="10 14" id="KW-0234">DNA repair</keyword>
<feature type="domain" description="ATP-dependent DNA ligase family profile" evidence="16">
    <location>
        <begin position="591"/>
        <end position="727"/>
    </location>
</feature>
<evidence type="ECO:0000256" key="10">
    <source>
        <dbReference type="ARBA" id="ARBA00023204"/>
    </source>
</evidence>
<dbReference type="InterPro" id="IPR012310">
    <property type="entry name" value="DNA_ligase_ATP-dep_cent"/>
</dbReference>
<evidence type="ECO:0000256" key="6">
    <source>
        <dbReference type="ARBA" id="ARBA00022741"/>
    </source>
</evidence>
<dbReference type="SUPFAM" id="SSF117018">
    <property type="entry name" value="ATP-dependent DNA ligase DNA-binding domain"/>
    <property type="match status" value="1"/>
</dbReference>
<keyword evidence="12" id="KW-0131">Cell cycle</keyword>
<sequence>MPFALRFSPYFLGCCVRSFHHRYLGYHLNLIGKMPQKSLLSFFSNNVKTDEKPIPVSGSSNAHPLNKRRRLIVDSDDSCDGTAQNIDIAECSKTFCEVSEQKVASRDSDNLSIRGVKADDDNPGIPMIHDIRNECKENLCTPSKSSPECKQRKHPATGNVTTEITSAQIPSPCPASQTTLAYNPAKENYHPVQDAPWECGSSVPYLCLAKTFEFIESTSGRLKIIEALSNFFRSVGFLSPDDLSTCIHLCLNQLGPAYEGNELGVGETILLKALGMTTGVGLEHLKAKLKSQGDLGSLAESIRSRQKTMFTPKPLTVSMVFSKLKEIASMSGNSSQAKKVEKICSLLVACRECEAKYLIRSLSGKLRIGLAEQSVLTALGQAAAVTPFHSAAAVKVGVPSRLLDVSTGVSNEQWKTRVEACVANVKKAYCVCPNYDKLVAGLLADGPDGLHFHCFITPGIPVKPMLAHPTRGVVDVLKRFDEADFTCEYKYDGERAQIHVLDPRTCRVYSRNQEDNTSKYPDIVNTLMPRVLQSAKLTEAALQHMGSEADSKNTAVESCILDAEVVAWDRQGGHILPFQVLSTRKRKDVDEAAVKVQVCVYAFDILFINGVSLIEKPLRVRREIIRETFSQIHGEFMLATSLDSSDTEQIASFLEESIKGNCEGLMVKTLDRNSTYEIAKRSHNWLKLKKDYLDNVGDTLDLVVIGGFHGSGKRAGRYGGFLLACYDAECEEYQTICKIGTGMTDEDLAKFSAYFKDYIVDNAKAYYQFAPGLVPDHWFEPTQVWEVKAADLSISPAHKAAAGLADPEKGISLRFPRFLRIREDKKPEDATTAQQVYEMYKSQEQIKNQDGGQVQNEDDLY</sequence>
<reference evidence="17 18" key="2">
    <citation type="journal article" date="2021" name="Genomics">
        <title>High-quality reference genome for Clonorchis sinensis.</title>
        <authorList>
            <person name="Young N.D."/>
            <person name="Stroehlein A.J."/>
            <person name="Kinkar L."/>
            <person name="Wang T."/>
            <person name="Sohn W.M."/>
            <person name="Chang B.C.H."/>
            <person name="Kaur P."/>
            <person name="Weisz D."/>
            <person name="Dudchenko O."/>
            <person name="Aiden E.L."/>
            <person name="Korhonen P.K."/>
            <person name="Gasser R.B."/>
        </authorList>
    </citation>
    <scope>NUCLEOTIDE SEQUENCE [LARGE SCALE GENOMIC DNA]</scope>
    <source>
        <strain evidence="17">Cs-k2</strain>
    </source>
</reference>
<evidence type="ECO:0000256" key="5">
    <source>
        <dbReference type="ARBA" id="ARBA00022705"/>
    </source>
</evidence>
<evidence type="ECO:0000256" key="7">
    <source>
        <dbReference type="ARBA" id="ARBA00022763"/>
    </source>
</evidence>
<dbReference type="Proteomes" id="UP000286415">
    <property type="component" value="Unassembled WGS sequence"/>
</dbReference>
<dbReference type="InterPro" id="IPR016059">
    <property type="entry name" value="DNA_ligase_ATP-dep_CS"/>
</dbReference>
<keyword evidence="9 14" id="KW-0233">DNA recombination</keyword>
<dbReference type="OrthoDB" id="206088at2759"/>
<gene>
    <name evidence="17" type="ORF">CSKR_203054</name>
</gene>
<keyword evidence="4" id="KW-0132">Cell division</keyword>
<keyword evidence="8 14" id="KW-0067">ATP-binding</keyword>
<dbReference type="PROSITE" id="PS50160">
    <property type="entry name" value="DNA_LIGASE_A3"/>
    <property type="match status" value="1"/>
</dbReference>
<reference evidence="17 18" key="1">
    <citation type="journal article" date="2018" name="Biotechnol. Adv.">
        <title>Improved genomic resources and new bioinformatic workflow for the carcinogenic parasite Clonorchis sinensis: Biotechnological implications.</title>
        <authorList>
            <person name="Wang D."/>
            <person name="Korhonen P.K."/>
            <person name="Gasser R.B."/>
            <person name="Young N.D."/>
        </authorList>
    </citation>
    <scope>NUCLEOTIDE SEQUENCE [LARGE SCALE GENOMIC DNA]</scope>
    <source>
        <strain evidence="17">Cs-k2</strain>
    </source>
</reference>
<dbReference type="PROSITE" id="PS00333">
    <property type="entry name" value="DNA_LIGASE_A2"/>
    <property type="match status" value="1"/>
</dbReference>
<dbReference type="FunFam" id="1.10.3260.10:FF:000001">
    <property type="entry name" value="DNA ligase"/>
    <property type="match status" value="1"/>
</dbReference>
<dbReference type="FunFam" id="2.40.50.140:FF:000062">
    <property type="entry name" value="DNA ligase"/>
    <property type="match status" value="1"/>
</dbReference>
<evidence type="ECO:0000256" key="11">
    <source>
        <dbReference type="ARBA" id="ARBA00023242"/>
    </source>
</evidence>
<dbReference type="EMBL" id="NIRI02000056">
    <property type="protein sequence ID" value="KAG5444633.1"/>
    <property type="molecule type" value="Genomic_DNA"/>
</dbReference>
<comment type="similarity">
    <text evidence="2 15">Belongs to the ATP-dependent DNA ligase family.</text>
</comment>
<dbReference type="GO" id="GO:0006281">
    <property type="term" value="P:DNA repair"/>
    <property type="evidence" value="ECO:0007669"/>
    <property type="project" value="UniProtKB-KW"/>
</dbReference>
<keyword evidence="6 14" id="KW-0547">Nucleotide-binding</keyword>
<dbReference type="PROSITE" id="PS00697">
    <property type="entry name" value="DNA_LIGASE_A1"/>
    <property type="match status" value="1"/>
</dbReference>
<protein>
    <recommendedName>
        <fullName evidence="14">DNA ligase</fullName>
        <ecNumber evidence="14">6.5.1.1</ecNumber>
    </recommendedName>
</protein>
<evidence type="ECO:0000313" key="17">
    <source>
        <dbReference type="EMBL" id="KAG5444633.1"/>
    </source>
</evidence>
<dbReference type="CDD" id="cd07969">
    <property type="entry name" value="OBF_DNA_ligase_I"/>
    <property type="match status" value="1"/>
</dbReference>
<dbReference type="InterPro" id="IPR012340">
    <property type="entry name" value="NA-bd_OB-fold"/>
</dbReference>
<dbReference type="SUPFAM" id="SSF56091">
    <property type="entry name" value="DNA ligase/mRNA capping enzyme, catalytic domain"/>
    <property type="match status" value="1"/>
</dbReference>
<dbReference type="Pfam" id="PF01068">
    <property type="entry name" value="DNA_ligase_A_M"/>
    <property type="match status" value="1"/>
</dbReference>
<dbReference type="InterPro" id="IPR000977">
    <property type="entry name" value="DNA_ligase_ATP-dep"/>
</dbReference>
<dbReference type="GO" id="GO:0006310">
    <property type="term" value="P:DNA recombination"/>
    <property type="evidence" value="ECO:0007669"/>
    <property type="project" value="UniProtKB-KW"/>
</dbReference>
<dbReference type="Pfam" id="PF04679">
    <property type="entry name" value="DNA_ligase_A_C"/>
    <property type="match status" value="1"/>
</dbReference>
<accession>A0A8T1M631</accession>
<evidence type="ECO:0000256" key="14">
    <source>
        <dbReference type="RuleBase" id="RU000617"/>
    </source>
</evidence>
<dbReference type="InterPro" id="IPR050191">
    <property type="entry name" value="ATP-dep_DNA_ligase"/>
</dbReference>
<dbReference type="Gene3D" id="3.30.470.30">
    <property type="entry name" value="DNA ligase/mRNA capping enzyme"/>
    <property type="match status" value="1"/>
</dbReference>
<proteinExistence type="inferred from homology"/>
<dbReference type="SUPFAM" id="SSF50249">
    <property type="entry name" value="Nucleic acid-binding proteins"/>
    <property type="match status" value="1"/>
</dbReference>
<evidence type="ECO:0000313" key="18">
    <source>
        <dbReference type="Proteomes" id="UP000286415"/>
    </source>
</evidence>
<evidence type="ECO:0000256" key="13">
    <source>
        <dbReference type="ARBA" id="ARBA00034003"/>
    </source>
</evidence>
<dbReference type="PANTHER" id="PTHR45674:SF4">
    <property type="entry name" value="DNA LIGASE 1"/>
    <property type="match status" value="1"/>
</dbReference>
<dbReference type="CDD" id="cd07900">
    <property type="entry name" value="Adenylation_DNA_ligase_I_Euk"/>
    <property type="match status" value="1"/>
</dbReference>
<dbReference type="Gene3D" id="1.10.3260.10">
    <property type="entry name" value="DNA ligase, ATP-dependent, N-terminal domain"/>
    <property type="match status" value="1"/>
</dbReference>
<comment type="caution">
    <text evidence="17">The sequence shown here is derived from an EMBL/GenBank/DDBJ whole genome shotgun (WGS) entry which is preliminary data.</text>
</comment>
<comment type="subcellular location">
    <subcellularLocation>
        <location evidence="1">Nucleus</location>
    </subcellularLocation>
</comment>
<organism evidence="17 18">
    <name type="scientific">Clonorchis sinensis</name>
    <name type="common">Chinese liver fluke</name>
    <dbReference type="NCBI Taxonomy" id="79923"/>
    <lineage>
        <taxon>Eukaryota</taxon>
        <taxon>Metazoa</taxon>
        <taxon>Spiralia</taxon>
        <taxon>Lophotrochozoa</taxon>
        <taxon>Platyhelminthes</taxon>
        <taxon>Trematoda</taxon>
        <taxon>Digenea</taxon>
        <taxon>Opisthorchiida</taxon>
        <taxon>Opisthorchiata</taxon>
        <taxon>Opisthorchiidae</taxon>
        <taxon>Clonorchis</taxon>
    </lineage>
</organism>
<dbReference type="GO" id="GO:0005739">
    <property type="term" value="C:mitochondrion"/>
    <property type="evidence" value="ECO:0007669"/>
    <property type="project" value="TreeGrafter"/>
</dbReference>
<dbReference type="GO" id="GO:0003677">
    <property type="term" value="F:DNA binding"/>
    <property type="evidence" value="ECO:0007669"/>
    <property type="project" value="InterPro"/>
</dbReference>
<dbReference type="Gene3D" id="3.30.1490.70">
    <property type="match status" value="1"/>
</dbReference>
<evidence type="ECO:0000256" key="3">
    <source>
        <dbReference type="ARBA" id="ARBA00022598"/>
    </source>
</evidence>
<dbReference type="FunFam" id="3.30.470.30:FF:000002">
    <property type="entry name" value="DNA ligase"/>
    <property type="match status" value="1"/>
</dbReference>
<dbReference type="GO" id="GO:0071897">
    <property type="term" value="P:DNA biosynthetic process"/>
    <property type="evidence" value="ECO:0007669"/>
    <property type="project" value="InterPro"/>
</dbReference>
<dbReference type="InterPro" id="IPR036599">
    <property type="entry name" value="DNA_ligase_N_sf"/>
</dbReference>
<evidence type="ECO:0000256" key="12">
    <source>
        <dbReference type="ARBA" id="ARBA00023306"/>
    </source>
</evidence>
<keyword evidence="3 14" id="KW-0436">Ligase</keyword>
<evidence type="ECO:0000256" key="2">
    <source>
        <dbReference type="ARBA" id="ARBA00007572"/>
    </source>
</evidence>
<dbReference type="InterPro" id="IPR012308">
    <property type="entry name" value="DNA_ligase_ATP-dep_N"/>
</dbReference>
<evidence type="ECO:0000256" key="4">
    <source>
        <dbReference type="ARBA" id="ARBA00022618"/>
    </source>
</evidence>